<evidence type="ECO:0000313" key="5">
    <source>
        <dbReference type="Proteomes" id="UP000054015"/>
    </source>
</evidence>
<evidence type="ECO:0000259" key="2">
    <source>
        <dbReference type="Pfam" id="PF22185"/>
    </source>
</evidence>
<proteinExistence type="predicted"/>
<reference evidence="3" key="1">
    <citation type="journal article" date="2015" name="MBio">
        <title>Genome-resolved metagenomic analysis reveals roles for candidate phyla and other microbial community members in biogeochemical transformations in oil reservoirs.</title>
        <authorList>
            <person name="Hu P."/>
            <person name="Tom L."/>
            <person name="Singh A."/>
            <person name="Thomas B.C."/>
            <person name="Baker B.J."/>
            <person name="Piceno Y.M."/>
            <person name="Andersen G.L."/>
            <person name="Banfield J.F."/>
        </authorList>
    </citation>
    <scope>NUCLEOTIDE SEQUENCE [LARGE SCALE GENOMIC DNA]</scope>
    <source>
        <strain evidence="4">49_2300</strain>
        <strain evidence="3">49_95</strain>
    </source>
</reference>
<dbReference type="InterPro" id="IPR054025">
    <property type="entry name" value="AF_0924"/>
</dbReference>
<dbReference type="Gene3D" id="1.10.3940.10">
    <property type="entry name" value="AF_0924 domain"/>
    <property type="match status" value="1"/>
</dbReference>
<feature type="transmembrane region" description="Helical" evidence="1">
    <location>
        <begin position="39"/>
        <end position="61"/>
    </location>
</feature>
<dbReference type="RefSeq" id="WP_143274392.1">
    <property type="nucleotide sequence ID" value="NZ_FJNF01000119.1"/>
</dbReference>
<dbReference type="GeneID" id="1484147"/>
<evidence type="ECO:0000313" key="3">
    <source>
        <dbReference type="EMBL" id="KUJ92530.1"/>
    </source>
</evidence>
<dbReference type="EMBL" id="LGEQ01000072">
    <property type="protein sequence ID" value="KUJ92530.1"/>
    <property type="molecule type" value="Genomic_DNA"/>
</dbReference>
<evidence type="ECO:0000313" key="4">
    <source>
        <dbReference type="EMBL" id="KUK05642.1"/>
    </source>
</evidence>
<name>A0A101DBJ8_ARCFL</name>
<evidence type="ECO:0000313" key="6">
    <source>
        <dbReference type="Proteomes" id="UP000054307"/>
    </source>
</evidence>
<gene>
    <name evidence="3" type="ORF">XD40_2278</name>
    <name evidence="4" type="ORF">XD48_2126</name>
</gene>
<comment type="caution">
    <text evidence="3">The sequence shown here is derived from an EMBL/GenBank/DDBJ whole genome shotgun (WGS) entry which is preliminary data.</text>
</comment>
<feature type="transmembrane region" description="Helical" evidence="1">
    <location>
        <begin position="12"/>
        <end position="33"/>
    </location>
</feature>
<dbReference type="AlphaFoldDB" id="A0A101DBJ8"/>
<protein>
    <recommendedName>
        <fullName evidence="2">Uncharacterized protein AF-0924 domain-containing protein</fullName>
    </recommendedName>
</protein>
<accession>A0A101DBJ8</accession>
<feature type="domain" description="Uncharacterized protein AF-0924" evidence="2">
    <location>
        <begin position="75"/>
        <end position="191"/>
    </location>
</feature>
<keyword evidence="1" id="KW-1133">Transmembrane helix</keyword>
<organism evidence="3 6">
    <name type="scientific">Archaeoglobus fulgidus</name>
    <dbReference type="NCBI Taxonomy" id="2234"/>
    <lineage>
        <taxon>Archaea</taxon>
        <taxon>Methanobacteriati</taxon>
        <taxon>Methanobacteriota</taxon>
        <taxon>Archaeoglobi</taxon>
        <taxon>Archaeoglobales</taxon>
        <taxon>Archaeoglobaceae</taxon>
        <taxon>Archaeoglobus</taxon>
    </lineage>
</organism>
<sequence length="192" mass="22122">MKFIKKSESVIGLWLPILVILILFAFLVAESVIMKDIILSNSVVALATAIMASAALVTILVSNRQVQLMARQQRLKAIEDRLEKFYIPLIKAFSSYVYTAQTEDEIETIITCRRYLAGNNLLRVLPMHFKFKADKIAGSANWTFYAKEDFEQWKEALDVLWEEFLEVLKEYYTLSGTEISLPEKPDWLIGYK</sequence>
<keyword evidence="1" id="KW-0472">Membrane</keyword>
<dbReference type="EMBL" id="LGEX01000093">
    <property type="protein sequence ID" value="KUK05642.1"/>
    <property type="molecule type" value="Genomic_DNA"/>
</dbReference>
<dbReference type="Pfam" id="PF22185">
    <property type="entry name" value="AF_0924"/>
    <property type="match status" value="1"/>
</dbReference>
<dbReference type="Proteomes" id="UP000054015">
    <property type="component" value="Unassembled WGS sequence"/>
</dbReference>
<dbReference type="PATRIC" id="fig|2234.6.peg.1717"/>
<reference evidence="5 6" key="2">
    <citation type="journal article" date="2015" name="MBio">
        <title>Genome-Resolved Metagenomic Analysis Reveals Roles for Candidate Phyla and Other Microbial Community Members in Biogeochemical Transformations in Oil Reservoirs.</title>
        <authorList>
            <person name="Hu P."/>
            <person name="Tom L."/>
            <person name="Singh A."/>
            <person name="Thomas B.C."/>
            <person name="Baker B.J."/>
            <person name="Piceno Y.M."/>
            <person name="Andersen G.L."/>
            <person name="Banfield J.F."/>
        </authorList>
    </citation>
    <scope>NUCLEOTIDE SEQUENCE [LARGE SCALE GENOMIC DNA]</scope>
</reference>
<dbReference type="Proteomes" id="UP000054307">
    <property type="component" value="Unassembled WGS sequence"/>
</dbReference>
<evidence type="ECO:0000256" key="1">
    <source>
        <dbReference type="SAM" id="Phobius"/>
    </source>
</evidence>
<keyword evidence="1" id="KW-0812">Transmembrane</keyword>